<dbReference type="EMBL" id="UINC01060776">
    <property type="protein sequence ID" value="SVB85638.1"/>
    <property type="molecule type" value="Genomic_DNA"/>
</dbReference>
<dbReference type="SUPFAM" id="SSF51197">
    <property type="entry name" value="Clavaminate synthase-like"/>
    <property type="match status" value="1"/>
</dbReference>
<dbReference type="Gene3D" id="2.60.120.620">
    <property type="entry name" value="q2cbj1_9rhob like domain"/>
    <property type="match status" value="1"/>
</dbReference>
<protein>
    <recommendedName>
        <fullName evidence="2">Phytanoyl-CoA dioxygenase</fullName>
    </recommendedName>
</protein>
<reference evidence="1" key="1">
    <citation type="submission" date="2018-05" db="EMBL/GenBank/DDBJ databases">
        <authorList>
            <person name="Lanie J.A."/>
            <person name="Ng W.-L."/>
            <person name="Kazmierczak K.M."/>
            <person name="Andrzejewski T.M."/>
            <person name="Davidsen T.M."/>
            <person name="Wayne K.J."/>
            <person name="Tettelin H."/>
            <person name="Glass J.I."/>
            <person name="Rusch D."/>
            <person name="Podicherti R."/>
            <person name="Tsui H.-C.T."/>
            <person name="Winkler M.E."/>
        </authorList>
    </citation>
    <scope>NUCLEOTIDE SEQUENCE</scope>
</reference>
<sequence>MFSLTDKQALNFHRDGFVFVDKLISDSTIKELRDAFDQIFSGQFETGVRPDEVNWQEGESNPT</sequence>
<organism evidence="1">
    <name type="scientific">marine metagenome</name>
    <dbReference type="NCBI Taxonomy" id="408172"/>
    <lineage>
        <taxon>unclassified sequences</taxon>
        <taxon>metagenomes</taxon>
        <taxon>ecological metagenomes</taxon>
    </lineage>
</organism>
<proteinExistence type="predicted"/>
<feature type="non-terminal residue" evidence="1">
    <location>
        <position position="63"/>
    </location>
</feature>
<evidence type="ECO:0000313" key="1">
    <source>
        <dbReference type="EMBL" id="SVB85638.1"/>
    </source>
</evidence>
<gene>
    <name evidence="1" type="ORF">METZ01_LOCUS238492</name>
</gene>
<evidence type="ECO:0008006" key="2">
    <source>
        <dbReference type="Google" id="ProtNLM"/>
    </source>
</evidence>
<name>A0A382HE91_9ZZZZ</name>
<dbReference type="AlphaFoldDB" id="A0A382HE91"/>
<accession>A0A382HE91</accession>